<dbReference type="Proteomes" id="UP000318704">
    <property type="component" value="Chromosome"/>
</dbReference>
<organism evidence="1 2">
    <name type="scientific">Gimesia aquarii</name>
    <dbReference type="NCBI Taxonomy" id="2527964"/>
    <lineage>
        <taxon>Bacteria</taxon>
        <taxon>Pseudomonadati</taxon>
        <taxon>Planctomycetota</taxon>
        <taxon>Planctomycetia</taxon>
        <taxon>Planctomycetales</taxon>
        <taxon>Planctomycetaceae</taxon>
        <taxon>Gimesia</taxon>
    </lineage>
</organism>
<dbReference type="RefSeq" id="WP_144988695.1">
    <property type="nucleotide sequence ID" value="NZ_CP037920.1"/>
</dbReference>
<name>A0A517W244_9PLAN</name>
<evidence type="ECO:0000313" key="1">
    <source>
        <dbReference type="EMBL" id="QDT99310.1"/>
    </source>
</evidence>
<gene>
    <name evidence="1" type="ORF">V144x_48210</name>
</gene>
<sequence length="84" mass="9263">MAIESHLLSVPIRSKYYVTLQAAAKGFDQYQGKVGIIRSVRADGFLEVDFSCSGGTESVHLDSYLMEEYAPPMDGGKESLNFHC</sequence>
<proteinExistence type="predicted"/>
<dbReference type="KEGG" id="gaw:V144x_48210"/>
<evidence type="ECO:0008006" key="3">
    <source>
        <dbReference type="Google" id="ProtNLM"/>
    </source>
</evidence>
<protein>
    <recommendedName>
        <fullName evidence="3">DUF4926 domain-containing protein</fullName>
    </recommendedName>
</protein>
<reference evidence="1 2" key="1">
    <citation type="submission" date="2019-03" db="EMBL/GenBank/DDBJ databases">
        <title>Deep-cultivation of Planctomycetes and their phenomic and genomic characterization uncovers novel biology.</title>
        <authorList>
            <person name="Wiegand S."/>
            <person name="Jogler M."/>
            <person name="Boedeker C."/>
            <person name="Pinto D."/>
            <person name="Vollmers J."/>
            <person name="Rivas-Marin E."/>
            <person name="Kohn T."/>
            <person name="Peeters S.H."/>
            <person name="Heuer A."/>
            <person name="Rast P."/>
            <person name="Oberbeckmann S."/>
            <person name="Bunk B."/>
            <person name="Jeske O."/>
            <person name="Meyerdierks A."/>
            <person name="Storesund J.E."/>
            <person name="Kallscheuer N."/>
            <person name="Luecker S."/>
            <person name="Lage O.M."/>
            <person name="Pohl T."/>
            <person name="Merkel B.J."/>
            <person name="Hornburger P."/>
            <person name="Mueller R.-W."/>
            <person name="Bruemmer F."/>
            <person name="Labrenz M."/>
            <person name="Spormann A.M."/>
            <person name="Op den Camp H."/>
            <person name="Overmann J."/>
            <person name="Amann R."/>
            <person name="Jetten M.S.M."/>
            <person name="Mascher T."/>
            <person name="Medema M.H."/>
            <person name="Devos D.P."/>
            <person name="Kaster A.-K."/>
            <person name="Ovreas L."/>
            <person name="Rohde M."/>
            <person name="Galperin M.Y."/>
            <person name="Jogler C."/>
        </authorList>
    </citation>
    <scope>NUCLEOTIDE SEQUENCE [LARGE SCALE GENOMIC DNA]</scope>
    <source>
        <strain evidence="1 2">V144</strain>
    </source>
</reference>
<evidence type="ECO:0000313" key="2">
    <source>
        <dbReference type="Proteomes" id="UP000318704"/>
    </source>
</evidence>
<dbReference type="AlphaFoldDB" id="A0A517W244"/>
<dbReference type="EMBL" id="CP037920">
    <property type="protein sequence ID" value="QDT99310.1"/>
    <property type="molecule type" value="Genomic_DNA"/>
</dbReference>
<accession>A0A517W244</accession>